<dbReference type="GeneID" id="94296122"/>
<dbReference type="Proteomes" id="UP000018208">
    <property type="component" value="Unassembled WGS sequence"/>
</dbReference>
<keyword evidence="2" id="KW-1185">Reference proteome</keyword>
<comment type="caution">
    <text evidence="1">The sequence shown here is derived from an EMBL/GenBank/DDBJ whole genome shotgun (WGS) entry which is preliminary data.</text>
</comment>
<gene>
    <name evidence="1" type="ORF">SS50377_22099</name>
</gene>
<evidence type="ECO:0000313" key="2">
    <source>
        <dbReference type="Proteomes" id="UP000018208"/>
    </source>
</evidence>
<proteinExistence type="predicted"/>
<accession>A0A9P8LYB0</accession>
<reference evidence="1 2" key="1">
    <citation type="journal article" date="2014" name="PLoS Genet.">
        <title>The Genome of Spironucleus salmonicida Highlights a Fish Pathogen Adapted to Fluctuating Environments.</title>
        <authorList>
            <person name="Xu F."/>
            <person name="Jerlstrom-Hultqvist J."/>
            <person name="Einarsson E."/>
            <person name="Astvaldsson A."/>
            <person name="Svard S.G."/>
            <person name="Andersson J.O."/>
        </authorList>
    </citation>
    <scope>NUCLEOTIDE SEQUENCE [LARGE SCALE GENOMIC DNA]</scope>
    <source>
        <strain evidence="1 2">ATCC 50377</strain>
    </source>
</reference>
<dbReference type="KEGG" id="ssao:94296122"/>
<name>A0A9P8LYB0_9EUKA</name>
<organism evidence="1 2">
    <name type="scientific">Spironucleus salmonicida</name>
    <dbReference type="NCBI Taxonomy" id="348837"/>
    <lineage>
        <taxon>Eukaryota</taxon>
        <taxon>Metamonada</taxon>
        <taxon>Diplomonadida</taxon>
        <taxon>Hexamitidae</taxon>
        <taxon>Hexamitinae</taxon>
        <taxon>Spironucleus</taxon>
    </lineage>
</organism>
<dbReference type="AlphaFoldDB" id="A0A9P8LYB0"/>
<dbReference type="RefSeq" id="XP_067767308.1">
    <property type="nucleotide sequence ID" value="XM_067905991.1"/>
</dbReference>
<evidence type="ECO:0000313" key="1">
    <source>
        <dbReference type="EMBL" id="KAH0576535.1"/>
    </source>
</evidence>
<dbReference type="EMBL" id="AUWU02000002">
    <property type="protein sequence ID" value="KAH0576535.1"/>
    <property type="molecule type" value="Genomic_DNA"/>
</dbReference>
<sequence length="196" mass="22883">MESFVQLKSTLENLYTQYQTDMTYTPTIQCQCCKVYHTIIQQIPQQLFSDQIAKHVNLLQQKIKQLESLLSRPIIFQKSSQILNQEIQSTVLQNQILRQKISSLDNEILCTQQNIQQLDLDEAIQKHYQHKTSELQKLQLSRLKKILANQKPINSSQTVDGLKNISQSTSFEFQKLLKEGKNKKIKVQDVNFDIDF</sequence>
<protein>
    <submittedName>
        <fullName evidence="1">Uncharacterized protein</fullName>
    </submittedName>
</protein>